<gene>
    <name evidence="2" type="ORF">Sjap_017166</name>
</gene>
<feature type="region of interest" description="Disordered" evidence="1">
    <location>
        <begin position="132"/>
        <end position="151"/>
    </location>
</feature>
<dbReference type="AlphaFoldDB" id="A0AAP0NLP1"/>
<dbReference type="Proteomes" id="UP001417504">
    <property type="component" value="Unassembled WGS sequence"/>
</dbReference>
<protein>
    <submittedName>
        <fullName evidence="2">Uncharacterized protein</fullName>
    </submittedName>
</protein>
<organism evidence="2 3">
    <name type="scientific">Stephania japonica</name>
    <dbReference type="NCBI Taxonomy" id="461633"/>
    <lineage>
        <taxon>Eukaryota</taxon>
        <taxon>Viridiplantae</taxon>
        <taxon>Streptophyta</taxon>
        <taxon>Embryophyta</taxon>
        <taxon>Tracheophyta</taxon>
        <taxon>Spermatophyta</taxon>
        <taxon>Magnoliopsida</taxon>
        <taxon>Ranunculales</taxon>
        <taxon>Menispermaceae</taxon>
        <taxon>Menispermoideae</taxon>
        <taxon>Cissampelideae</taxon>
        <taxon>Stephania</taxon>
    </lineage>
</organism>
<proteinExistence type="predicted"/>
<feature type="compositionally biased region" description="Low complexity" evidence="1">
    <location>
        <begin position="132"/>
        <end position="141"/>
    </location>
</feature>
<name>A0AAP0NLP1_9MAGN</name>
<evidence type="ECO:0000313" key="3">
    <source>
        <dbReference type="Proteomes" id="UP001417504"/>
    </source>
</evidence>
<accession>A0AAP0NLP1</accession>
<dbReference type="EMBL" id="JBBNAE010000007">
    <property type="protein sequence ID" value="KAK9109106.1"/>
    <property type="molecule type" value="Genomic_DNA"/>
</dbReference>
<reference evidence="2 3" key="1">
    <citation type="submission" date="2024-01" db="EMBL/GenBank/DDBJ databases">
        <title>Genome assemblies of Stephania.</title>
        <authorList>
            <person name="Yang L."/>
        </authorList>
    </citation>
    <scope>NUCLEOTIDE SEQUENCE [LARGE SCALE GENOMIC DNA]</scope>
    <source>
        <strain evidence="2">QJT</strain>
        <tissue evidence="2">Leaf</tissue>
    </source>
</reference>
<evidence type="ECO:0000313" key="2">
    <source>
        <dbReference type="EMBL" id="KAK9109106.1"/>
    </source>
</evidence>
<comment type="caution">
    <text evidence="2">The sequence shown here is derived from an EMBL/GenBank/DDBJ whole genome shotgun (WGS) entry which is preliminary data.</text>
</comment>
<sequence length="349" mass="37417">MEYKGEEPETCGNHLEGNDKYYSESTEVFSDECVPSMYCPHSGFSVWKEVDNEAEIGSKGSNTINEFPSTSLLSGLSASNATLEASADGFDSKVPVSGIPEKSVGSQSDNINSHMFVKTVDFNSTELPSALSTSVNSSSLSRKSRRKTSNFSAGELDHASINSSISNFKNLHGVSESSTCADFVDETCGYGLDVPNNSYKFGGGMAFDSEFLPPNGTAPSMKASNLSTMGSNQNGGSLVMESKMSGSQLSRVSEDHLYSIRREHCASSVKSSMAGSIHTVEAGTPENASNGLKTSMRKVALQLRVPKLSKPRTSGATSQGVFPFEMFIKLYNWEKVVLRPCGLVNCGNR</sequence>
<evidence type="ECO:0000256" key="1">
    <source>
        <dbReference type="SAM" id="MobiDB-lite"/>
    </source>
</evidence>
<keyword evidence="3" id="KW-1185">Reference proteome</keyword>